<dbReference type="InParanoid" id="A0A2J6T9L9"/>
<keyword evidence="2" id="KW-1185">Reference proteome</keyword>
<dbReference type="RefSeq" id="XP_024736631.1">
    <property type="nucleotide sequence ID" value="XM_024872593.1"/>
</dbReference>
<proteinExistence type="predicted"/>
<organism evidence="1 2">
    <name type="scientific">Hyaloscypha bicolor E</name>
    <dbReference type="NCBI Taxonomy" id="1095630"/>
    <lineage>
        <taxon>Eukaryota</taxon>
        <taxon>Fungi</taxon>
        <taxon>Dikarya</taxon>
        <taxon>Ascomycota</taxon>
        <taxon>Pezizomycotina</taxon>
        <taxon>Leotiomycetes</taxon>
        <taxon>Helotiales</taxon>
        <taxon>Hyaloscyphaceae</taxon>
        <taxon>Hyaloscypha</taxon>
        <taxon>Hyaloscypha bicolor</taxon>
    </lineage>
</organism>
<dbReference type="AlphaFoldDB" id="A0A2J6T9L9"/>
<gene>
    <name evidence="1" type="ORF">K444DRAFT_408682</name>
</gene>
<reference evidence="1 2" key="1">
    <citation type="submission" date="2016-04" db="EMBL/GenBank/DDBJ databases">
        <title>A degradative enzymes factory behind the ericoid mycorrhizal symbiosis.</title>
        <authorList>
            <consortium name="DOE Joint Genome Institute"/>
            <person name="Martino E."/>
            <person name="Morin E."/>
            <person name="Grelet G."/>
            <person name="Kuo A."/>
            <person name="Kohler A."/>
            <person name="Daghino S."/>
            <person name="Barry K."/>
            <person name="Choi C."/>
            <person name="Cichocki N."/>
            <person name="Clum A."/>
            <person name="Copeland A."/>
            <person name="Hainaut M."/>
            <person name="Haridas S."/>
            <person name="Labutti K."/>
            <person name="Lindquist E."/>
            <person name="Lipzen A."/>
            <person name="Khouja H.-R."/>
            <person name="Murat C."/>
            <person name="Ohm R."/>
            <person name="Olson A."/>
            <person name="Spatafora J."/>
            <person name="Veneault-Fourrey C."/>
            <person name="Henrissat B."/>
            <person name="Grigoriev I."/>
            <person name="Martin F."/>
            <person name="Perotto S."/>
        </authorList>
    </citation>
    <scope>NUCLEOTIDE SEQUENCE [LARGE SCALE GENOMIC DNA]</scope>
    <source>
        <strain evidence="1 2">E</strain>
    </source>
</reference>
<accession>A0A2J6T9L9</accession>
<name>A0A2J6T9L9_9HELO</name>
<sequence length="187" mass="21187">MSDQLTSLPTTYSTTHKRWLLYRMKQLASNLTSSTETSTSLSGIFSPLYPPFSQWTKKAALYFQYPESKSDSLTRLGEGRIFHAGNSEIAEEGDLWFQEEPGQRRKREICSATDRLSESQVSGSARISFAIFYIALMEPFSFYASFSRVVREKKLHPKRLELSLRGKLTSLAMPRPSTAESSAPDHT</sequence>
<evidence type="ECO:0000313" key="2">
    <source>
        <dbReference type="Proteomes" id="UP000235371"/>
    </source>
</evidence>
<evidence type="ECO:0000313" key="1">
    <source>
        <dbReference type="EMBL" id="PMD59727.1"/>
    </source>
</evidence>
<dbReference type="EMBL" id="KZ613813">
    <property type="protein sequence ID" value="PMD59727.1"/>
    <property type="molecule type" value="Genomic_DNA"/>
</dbReference>
<dbReference type="GeneID" id="36580673"/>
<protein>
    <submittedName>
        <fullName evidence="1">Uncharacterized protein</fullName>
    </submittedName>
</protein>
<dbReference type="Proteomes" id="UP000235371">
    <property type="component" value="Unassembled WGS sequence"/>
</dbReference>